<accession>A0AAD2D4W7</accession>
<gene>
    <name evidence="1" type="ORF">ECRASSUSDP1_LOCUS22695</name>
</gene>
<sequence length="191" mass="22591">MKKIPLSEKTGQKKRPVKRKKIILDGKWKCPKVHPDFLDKNIKTTKFVDLNATELYKCRVNLDRAFDQGIPNLHNRHFNSITPSKGDFGEPPDKLFSKFGFKKAIRRRKENLNYTQDQINIDTENYNNRRKRYEQSMPPIWKSSSTSGEEFSKYKLDQRRLIRKTFQHEKYNIILKNLLKGTKSGSMSLKL</sequence>
<evidence type="ECO:0000313" key="2">
    <source>
        <dbReference type="Proteomes" id="UP001295684"/>
    </source>
</evidence>
<keyword evidence="2" id="KW-1185">Reference proteome</keyword>
<proteinExistence type="predicted"/>
<name>A0AAD2D4W7_EUPCR</name>
<comment type="caution">
    <text evidence="1">The sequence shown here is derived from an EMBL/GenBank/DDBJ whole genome shotgun (WGS) entry which is preliminary data.</text>
</comment>
<reference evidence="1" key="1">
    <citation type="submission" date="2023-07" db="EMBL/GenBank/DDBJ databases">
        <authorList>
            <consortium name="AG Swart"/>
            <person name="Singh M."/>
            <person name="Singh A."/>
            <person name="Seah K."/>
            <person name="Emmerich C."/>
        </authorList>
    </citation>
    <scope>NUCLEOTIDE SEQUENCE</scope>
    <source>
        <strain evidence="1">DP1</strain>
    </source>
</reference>
<dbReference type="AlphaFoldDB" id="A0AAD2D4W7"/>
<protein>
    <submittedName>
        <fullName evidence="1">Uncharacterized protein</fullName>
    </submittedName>
</protein>
<organism evidence="1 2">
    <name type="scientific">Euplotes crassus</name>
    <dbReference type="NCBI Taxonomy" id="5936"/>
    <lineage>
        <taxon>Eukaryota</taxon>
        <taxon>Sar</taxon>
        <taxon>Alveolata</taxon>
        <taxon>Ciliophora</taxon>
        <taxon>Intramacronucleata</taxon>
        <taxon>Spirotrichea</taxon>
        <taxon>Hypotrichia</taxon>
        <taxon>Euplotida</taxon>
        <taxon>Euplotidae</taxon>
        <taxon>Moneuplotes</taxon>
    </lineage>
</organism>
<dbReference type="EMBL" id="CAMPGE010023287">
    <property type="protein sequence ID" value="CAI2381244.1"/>
    <property type="molecule type" value="Genomic_DNA"/>
</dbReference>
<evidence type="ECO:0000313" key="1">
    <source>
        <dbReference type="EMBL" id="CAI2381244.1"/>
    </source>
</evidence>
<dbReference type="Proteomes" id="UP001295684">
    <property type="component" value="Unassembled WGS sequence"/>
</dbReference>